<comment type="subunit">
    <text evidence="14">Heterodimer of AddA and AddB.</text>
</comment>
<evidence type="ECO:0000256" key="9">
    <source>
        <dbReference type="ARBA" id="ARBA00022840"/>
    </source>
</evidence>
<comment type="cofactor">
    <cofactor evidence="14">
        <name>[4Fe-4S] cluster</name>
        <dbReference type="ChEBI" id="CHEBI:49883"/>
    </cofactor>
    <text evidence="14">Binds 1 [4Fe-4S] cluster.</text>
</comment>
<name>A0A4V6EP57_9FIRM</name>
<dbReference type="InterPro" id="IPR027417">
    <property type="entry name" value="P-loop_NTPase"/>
</dbReference>
<dbReference type="NCBIfam" id="TIGR02773">
    <property type="entry name" value="addB_Gpos"/>
    <property type="match status" value="1"/>
</dbReference>
<comment type="function">
    <text evidence="14">The heterodimer acts as both an ATP-dependent DNA helicase and an ATP-dependent, dual-direction single-stranded exonuclease. Recognizes the chi site generating a DNA molecule suitable for the initiation of homologous recombination. The AddB subunit has 5' -&gt; 3' nuclease activity but not helicase activity.</text>
</comment>
<evidence type="ECO:0000256" key="6">
    <source>
        <dbReference type="ARBA" id="ARBA00022801"/>
    </source>
</evidence>
<dbReference type="Pfam" id="PF12705">
    <property type="entry name" value="PDDEXK_1"/>
    <property type="match status" value="1"/>
</dbReference>
<keyword evidence="9 14" id="KW-0067">ATP-binding</keyword>
<keyword evidence="12 14" id="KW-0238">DNA-binding</keyword>
<dbReference type="GO" id="GO:0008409">
    <property type="term" value="F:5'-3' exonuclease activity"/>
    <property type="evidence" value="ECO:0007669"/>
    <property type="project" value="UniProtKB-UniRule"/>
</dbReference>
<dbReference type="PANTHER" id="PTHR30591">
    <property type="entry name" value="RECBCD ENZYME SUBUNIT RECC"/>
    <property type="match status" value="1"/>
</dbReference>
<dbReference type="SUPFAM" id="SSF52540">
    <property type="entry name" value="P-loop containing nucleoside triphosphate hydrolases"/>
    <property type="match status" value="1"/>
</dbReference>
<dbReference type="EC" id="3.1.-.-" evidence="14"/>
<dbReference type="Proteomes" id="UP000306409">
    <property type="component" value="Chromosome"/>
</dbReference>
<evidence type="ECO:0000256" key="4">
    <source>
        <dbReference type="ARBA" id="ARBA00022741"/>
    </source>
</evidence>
<organism evidence="16 17">
    <name type="scientific">Ruminiclostridium herbifermentans</name>
    <dbReference type="NCBI Taxonomy" id="2488810"/>
    <lineage>
        <taxon>Bacteria</taxon>
        <taxon>Bacillati</taxon>
        <taxon>Bacillota</taxon>
        <taxon>Clostridia</taxon>
        <taxon>Eubacteriales</taxon>
        <taxon>Oscillospiraceae</taxon>
        <taxon>Ruminiclostridium</taxon>
    </lineage>
</organism>
<dbReference type="Pfam" id="PF21445">
    <property type="entry name" value="ADDB_N"/>
    <property type="match status" value="1"/>
</dbReference>
<dbReference type="GO" id="GO:0046872">
    <property type="term" value="F:metal ion binding"/>
    <property type="evidence" value="ECO:0007669"/>
    <property type="project" value="UniProtKB-KW"/>
</dbReference>
<keyword evidence="7 14" id="KW-0347">Helicase</keyword>
<dbReference type="GO" id="GO:0003690">
    <property type="term" value="F:double-stranded DNA binding"/>
    <property type="evidence" value="ECO:0007669"/>
    <property type="project" value="UniProtKB-UniRule"/>
</dbReference>
<feature type="binding site" evidence="14">
    <location>
        <position position="788"/>
    </location>
    <ligand>
        <name>[4Fe-4S] cluster</name>
        <dbReference type="ChEBI" id="CHEBI:49883"/>
    </ligand>
</feature>
<sequence>MSLQFIYGRAGSGKSFQCLNQIKLKLLENNSKKLVLLVPEQYTLQAERDLINVLKTGGILKTEVLSFRRMAYRVLNEVGGITYPHLHPAGKCMIIYRILDKMKDEFAIFQKSANCKGFVNTISTLITELKRYDVHPDNLDSVIKHLDEENYLKYKLNEIKLIYSEFENILSQKYRDADDELTLLAGRLDETQMYDNAEIWIDGFSGFTPQEYAVISKLMQKADKLYITICTDVLEDERGIDLSDVFSSAKKAYRKLISIAANCNTSVLSPIGLNGDVPPRFKVSEELRWLEANYNSYSYSCYQKPTKDIELFESINIYSEIEECARDIISKCRDNGLRYKDITVVTRNLAGYENLIEVIFEQYGIPCFIDSKTEITNHPLVRLVLSMLDIFIENWSYETVFRYLKSGLTGIDDTKIDILENYVLACGIRGSRWTQNTDWKTSPELVADDKHSIDNDQLLLEINRTRVEICEPLLRFRSKVKGRKRAADFCSCLYDFLIEIGVQNRIEEQIKQFNNNGLLKLANEYEQVWNILMDVFDQIVEVMGDETIGLERFTNTLKIGLAEYKISTIPASLDQVLVGSVEHSRSHEIKALYVLGTNDGIFPSAGIKEGILSDADRLILNKNGIELASDTKTQVFDEQQLIYRTLTTPKNFLRISWPIADHEGKNMRPSTIISRIKKLFPKITEKSNLQKELSENQIIASITAPIPAFNQLVSALRQKNDGADISEIWLEVFSWFFKQPDWNERCQVMLKALKYKNIALPVDISKIQELYGSNAYSSVSRLEKYTACPFAYYIQYGLGARERKIYQMSPPDVGTFMHTVIERFSKMLEEQNISWRTFDKEWCEEQIAIIVDKLLDSMGNTIIGASRRFRTLTSRLKRVVTRSVWLIAEHIRMSSFDPIGYEIDFGEGGNYPPIVIELESGKRVTLVGRIDRVDALKTDDGTFLRIVDYKSGSKDFKLCDVYYGLQMQLITYMDALWENAEKTNSDKVIPAGMLYFKIDDPIININNTATAEEIEMSIMKKLKMKGLLLADVQLIKHMDNTIEGSSKIIPARINKGDTLGKSSTASLEQFFVLRNYIRKLLKDMCTEMMKGNVSIKPYKKKKVTSCQYCSFSSICQFDLTQKENSFNILYDKEDEEVWKLMAGLTKEEKAQNKGE</sequence>
<keyword evidence="17" id="KW-1185">Reference proteome</keyword>
<gene>
    <name evidence="14 16" type="primary">addB</name>
    <name evidence="16" type="ORF">EHE19_009275</name>
</gene>
<keyword evidence="3 14" id="KW-0479">Metal-binding</keyword>
<dbReference type="Gene3D" id="3.90.320.10">
    <property type="match status" value="1"/>
</dbReference>
<dbReference type="OrthoDB" id="9758506at2"/>
<feature type="domain" description="UvrD-like helicase C-terminal" evidence="15">
    <location>
        <begin position="278"/>
        <end position="574"/>
    </location>
</feature>
<dbReference type="PROSITE" id="PS51217">
    <property type="entry name" value="UVRD_HELICASE_CTER"/>
    <property type="match status" value="1"/>
</dbReference>
<feature type="binding site" evidence="14">
    <location>
        <position position="1109"/>
    </location>
    <ligand>
        <name>[4Fe-4S] cluster</name>
        <dbReference type="ChEBI" id="CHEBI:49883"/>
    </ligand>
</feature>
<dbReference type="GO" id="GO:0000724">
    <property type="term" value="P:double-strand break repair via homologous recombination"/>
    <property type="evidence" value="ECO:0007669"/>
    <property type="project" value="UniProtKB-UniRule"/>
</dbReference>
<dbReference type="GO" id="GO:0005524">
    <property type="term" value="F:ATP binding"/>
    <property type="evidence" value="ECO:0007669"/>
    <property type="project" value="UniProtKB-UniRule"/>
</dbReference>
<dbReference type="InterPro" id="IPR014017">
    <property type="entry name" value="DNA_helicase_UvrD-like_C"/>
</dbReference>
<dbReference type="GO" id="GO:0004386">
    <property type="term" value="F:helicase activity"/>
    <property type="evidence" value="ECO:0007669"/>
    <property type="project" value="UniProtKB-KW"/>
</dbReference>
<dbReference type="Gene3D" id="6.10.140.1030">
    <property type="match status" value="1"/>
</dbReference>
<dbReference type="InterPro" id="IPR014140">
    <property type="entry name" value="DNA_helicase_suAddB"/>
</dbReference>
<proteinExistence type="inferred from homology"/>
<evidence type="ECO:0000256" key="1">
    <source>
        <dbReference type="ARBA" id="ARBA00022485"/>
    </source>
</evidence>
<evidence type="ECO:0000256" key="7">
    <source>
        <dbReference type="ARBA" id="ARBA00022806"/>
    </source>
</evidence>
<dbReference type="PANTHER" id="PTHR30591:SF1">
    <property type="entry name" value="RECBCD ENZYME SUBUNIT RECC"/>
    <property type="match status" value="1"/>
</dbReference>
<protein>
    <recommendedName>
        <fullName evidence="14">ATP-dependent helicase/deoxyribonuclease subunit B</fullName>
        <ecNumber evidence="14">3.1.-.-</ecNumber>
    </recommendedName>
    <alternativeName>
        <fullName evidence="14">ATP-dependent helicase/nuclease subunit AddB</fullName>
    </alternativeName>
</protein>
<evidence type="ECO:0000259" key="15">
    <source>
        <dbReference type="PROSITE" id="PS51217"/>
    </source>
</evidence>
<keyword evidence="11 14" id="KW-0411">Iron-sulfur</keyword>
<evidence type="ECO:0000256" key="12">
    <source>
        <dbReference type="ARBA" id="ARBA00023125"/>
    </source>
</evidence>
<dbReference type="GO" id="GO:0051539">
    <property type="term" value="F:4 iron, 4 sulfur cluster binding"/>
    <property type="evidence" value="ECO:0007669"/>
    <property type="project" value="UniProtKB-KW"/>
</dbReference>
<evidence type="ECO:0000313" key="16">
    <source>
        <dbReference type="EMBL" id="QNU68565.1"/>
    </source>
</evidence>
<dbReference type="AlphaFoldDB" id="A0A4V6EP57"/>
<dbReference type="EMBL" id="CP061336">
    <property type="protein sequence ID" value="QNU68565.1"/>
    <property type="molecule type" value="Genomic_DNA"/>
</dbReference>
<feature type="binding site" evidence="14">
    <location>
        <position position="1106"/>
    </location>
    <ligand>
        <name>[4Fe-4S] cluster</name>
        <dbReference type="ChEBI" id="CHEBI:49883"/>
    </ligand>
</feature>
<keyword evidence="2 14" id="KW-0540">Nuclease</keyword>
<accession>A0A4V6EP57</accession>
<dbReference type="InterPro" id="IPR038726">
    <property type="entry name" value="PDDEXK_AddAB-type"/>
</dbReference>
<keyword evidence="1 14" id="KW-0004">4Fe-4S</keyword>
<comment type="similarity">
    <text evidence="14">Belongs to the helicase family. AddB/RexB type 1 subfamily.</text>
</comment>
<dbReference type="Pfam" id="PF13361">
    <property type="entry name" value="UvrD_C"/>
    <property type="match status" value="1"/>
</dbReference>
<dbReference type="RefSeq" id="WP_137696206.1">
    <property type="nucleotide sequence ID" value="NZ_CP061336.1"/>
</dbReference>
<reference evidence="16 17" key="1">
    <citation type="submission" date="2020-09" db="EMBL/GenBank/DDBJ databases">
        <title>Characterization and genome sequencing of Ruminiclostridium sp. nov. MA18.</title>
        <authorList>
            <person name="Rettenmaier R."/>
            <person name="Kowollik M.-L."/>
            <person name="Liebl W."/>
            <person name="Zverlov V."/>
        </authorList>
    </citation>
    <scope>NUCLEOTIDE SEQUENCE [LARGE SCALE GENOMIC DNA]</scope>
    <source>
        <strain evidence="16 17">MA18</strain>
    </source>
</reference>
<dbReference type="Gene3D" id="3.40.50.300">
    <property type="entry name" value="P-loop containing nucleotide triphosphate hydrolases"/>
    <property type="match status" value="3"/>
</dbReference>
<evidence type="ECO:0000256" key="10">
    <source>
        <dbReference type="ARBA" id="ARBA00023004"/>
    </source>
</evidence>
<dbReference type="HAMAP" id="MF_01452">
    <property type="entry name" value="AddB_type1"/>
    <property type="match status" value="1"/>
</dbReference>
<evidence type="ECO:0000256" key="14">
    <source>
        <dbReference type="HAMAP-Rule" id="MF_01452"/>
    </source>
</evidence>
<keyword evidence="6 14" id="KW-0378">Hydrolase</keyword>
<evidence type="ECO:0000256" key="11">
    <source>
        <dbReference type="ARBA" id="ARBA00023014"/>
    </source>
</evidence>
<dbReference type="InterPro" id="IPR011604">
    <property type="entry name" value="PDDEXK-like_dom_sf"/>
</dbReference>
<evidence type="ECO:0000256" key="5">
    <source>
        <dbReference type="ARBA" id="ARBA00022763"/>
    </source>
</evidence>
<keyword evidence="13 14" id="KW-0234">DNA repair</keyword>
<keyword evidence="5 14" id="KW-0227">DNA damage</keyword>
<evidence type="ECO:0000256" key="13">
    <source>
        <dbReference type="ARBA" id="ARBA00023204"/>
    </source>
</evidence>
<evidence type="ECO:0000256" key="8">
    <source>
        <dbReference type="ARBA" id="ARBA00022839"/>
    </source>
</evidence>
<evidence type="ECO:0000256" key="3">
    <source>
        <dbReference type="ARBA" id="ARBA00022723"/>
    </source>
</evidence>
<evidence type="ECO:0000313" key="17">
    <source>
        <dbReference type="Proteomes" id="UP000306409"/>
    </source>
</evidence>
<keyword evidence="8 14" id="KW-0269">Exonuclease</keyword>
<keyword evidence="4 14" id="KW-0547">Nucleotide-binding</keyword>
<feature type="binding site" evidence="14">
    <location>
        <position position="1115"/>
    </location>
    <ligand>
        <name>[4Fe-4S] cluster</name>
        <dbReference type="ChEBI" id="CHEBI:49883"/>
    </ligand>
</feature>
<keyword evidence="10 14" id="KW-0408">Iron</keyword>
<dbReference type="KEGG" id="rher:EHE19_009275"/>
<evidence type="ECO:0000256" key="2">
    <source>
        <dbReference type="ARBA" id="ARBA00022722"/>
    </source>
</evidence>
<dbReference type="InterPro" id="IPR049035">
    <property type="entry name" value="ADDB_N"/>
</dbReference>
<comment type="cofactor">
    <cofactor evidence="14">
        <name>Mg(2+)</name>
        <dbReference type="ChEBI" id="CHEBI:18420"/>
    </cofactor>
</comment>
<comment type="miscellaneous">
    <text evidence="14">Despite having conserved helicase domains, this subunit does not have helicase activity.</text>
</comment>